<comment type="caution">
    <text evidence="1">The sequence shown here is derived from an EMBL/GenBank/DDBJ whole genome shotgun (WGS) entry which is preliminary data.</text>
</comment>
<reference evidence="1 2" key="1">
    <citation type="journal article" date="2019" name="Int. J. Syst. Evol. Microbiol.">
        <title>The Global Catalogue of Microorganisms (GCM) 10K type strain sequencing project: providing services to taxonomists for standard genome sequencing and annotation.</title>
        <authorList>
            <consortium name="The Broad Institute Genomics Platform"/>
            <consortium name="The Broad Institute Genome Sequencing Center for Infectious Disease"/>
            <person name="Wu L."/>
            <person name="Ma J."/>
        </authorList>
    </citation>
    <scope>NUCLEOTIDE SEQUENCE [LARGE SCALE GENOMIC DNA]</scope>
    <source>
        <strain evidence="1 2">JCM 14718</strain>
    </source>
</reference>
<accession>A0ABN2GKL7</accession>
<name>A0ABN2GKL7_9ACTN</name>
<protein>
    <submittedName>
        <fullName evidence="1">Uncharacterized protein</fullName>
    </submittedName>
</protein>
<sequence length="60" mass="6989">MNEHEITEIDGDWEWLIGDDEKHNHNQTEISATGDWEWLLGDEEKTNHNQSDLTAENAPE</sequence>
<dbReference type="EMBL" id="BAAANY010000008">
    <property type="protein sequence ID" value="GAA1672835.1"/>
    <property type="molecule type" value="Genomic_DNA"/>
</dbReference>
<keyword evidence="2" id="KW-1185">Reference proteome</keyword>
<evidence type="ECO:0000313" key="1">
    <source>
        <dbReference type="EMBL" id="GAA1672835.1"/>
    </source>
</evidence>
<proteinExistence type="predicted"/>
<gene>
    <name evidence="1" type="ORF">GCM10009765_22690</name>
</gene>
<evidence type="ECO:0000313" key="2">
    <source>
        <dbReference type="Proteomes" id="UP001500618"/>
    </source>
</evidence>
<dbReference type="RefSeq" id="WP_163568793.1">
    <property type="nucleotide sequence ID" value="NZ_BAAANY010000008.1"/>
</dbReference>
<organism evidence="1 2">
    <name type="scientific">Fodinicola feengrottensis</name>
    <dbReference type="NCBI Taxonomy" id="435914"/>
    <lineage>
        <taxon>Bacteria</taxon>
        <taxon>Bacillati</taxon>
        <taxon>Actinomycetota</taxon>
        <taxon>Actinomycetes</taxon>
        <taxon>Mycobacteriales</taxon>
        <taxon>Fodinicola</taxon>
    </lineage>
</organism>
<dbReference type="Proteomes" id="UP001500618">
    <property type="component" value="Unassembled WGS sequence"/>
</dbReference>